<evidence type="ECO:0000256" key="1">
    <source>
        <dbReference type="SAM" id="SignalP"/>
    </source>
</evidence>
<comment type="caution">
    <text evidence="3">The sequence shown here is derived from an EMBL/GenBank/DDBJ whole genome shotgun (WGS) entry which is preliminary data.</text>
</comment>
<organism evidence="3 4">
    <name type="scientific">Rubricoccus marinus</name>
    <dbReference type="NCBI Taxonomy" id="716817"/>
    <lineage>
        <taxon>Bacteria</taxon>
        <taxon>Pseudomonadati</taxon>
        <taxon>Rhodothermota</taxon>
        <taxon>Rhodothermia</taxon>
        <taxon>Rhodothermales</taxon>
        <taxon>Rubricoccaceae</taxon>
        <taxon>Rubricoccus</taxon>
    </lineage>
</organism>
<name>A0A259U2R8_9BACT</name>
<dbReference type="InParanoid" id="A0A259U2R8"/>
<dbReference type="NCBIfam" id="TIGR04183">
    <property type="entry name" value="Por_Secre_tail"/>
    <property type="match status" value="1"/>
</dbReference>
<dbReference type="AlphaFoldDB" id="A0A259U2R8"/>
<feature type="domain" description="Secretion system C-terminal sorting" evidence="2">
    <location>
        <begin position="675"/>
        <end position="750"/>
    </location>
</feature>
<feature type="chain" id="PRO_5013011660" description="Secretion system C-terminal sorting domain-containing protein" evidence="1">
    <location>
        <begin position="23"/>
        <end position="753"/>
    </location>
</feature>
<dbReference type="EMBL" id="MQWB01000001">
    <property type="protein sequence ID" value="OZC04325.1"/>
    <property type="molecule type" value="Genomic_DNA"/>
</dbReference>
<dbReference type="OrthoDB" id="1522095at2"/>
<dbReference type="InterPro" id="IPR026444">
    <property type="entry name" value="Secre_tail"/>
</dbReference>
<dbReference type="Proteomes" id="UP000216446">
    <property type="component" value="Unassembled WGS sequence"/>
</dbReference>
<reference evidence="3 4" key="1">
    <citation type="submission" date="2016-11" db="EMBL/GenBank/DDBJ databases">
        <title>Study of marine rhodopsin-containing bacteria.</title>
        <authorList>
            <person name="Yoshizawa S."/>
            <person name="Kumagai Y."/>
            <person name="Kogure K."/>
        </authorList>
    </citation>
    <scope>NUCLEOTIDE SEQUENCE [LARGE SCALE GENOMIC DNA]</scope>
    <source>
        <strain evidence="3 4">SG-29</strain>
    </source>
</reference>
<proteinExistence type="predicted"/>
<dbReference type="RefSeq" id="WP_094550671.1">
    <property type="nucleotide sequence ID" value="NZ_MQWB01000001.1"/>
</dbReference>
<gene>
    <name evidence="3" type="ORF">BSZ36_15885</name>
</gene>
<evidence type="ECO:0000313" key="3">
    <source>
        <dbReference type="EMBL" id="OZC04325.1"/>
    </source>
</evidence>
<dbReference type="Pfam" id="PF18962">
    <property type="entry name" value="Por_Secre_tail"/>
    <property type="match status" value="1"/>
</dbReference>
<feature type="signal peptide" evidence="1">
    <location>
        <begin position="1"/>
        <end position="22"/>
    </location>
</feature>
<keyword evidence="1" id="KW-0732">Signal</keyword>
<sequence>MMRNATLALAALALFAAPEALAQCTGTAGTDFQRVTVRDINAIPQANVDQLNSASAAGTLDIAQIQTLLTNDLEDELVEFTAVVLSNPRLSGLASAVDGIPGRIHVFVRDITAATAGPEGMGIQIVDGRSAREETQNLFVGDEITVCGFVSPFDGGGKSMQISPVSVTNNGNPVGAGDPILDPITVSIDDFHDAVDDLTQIDWSVYGDYNGQYVRLVNTTVVQGVQGARPNVLFSDASDGGAPQTNLYDTSVCFRNDRDATYFPPGQAAACIDDDFVPPATGTANVQGFLLFTGDTGGFNYSTPNGANFVINPFEDTDFEVASAPPTVSVNGPATVPGPSDDVTITATIVAGDGTIASAVLNYRYVVDGTEVQSGQATLTRTSGDEFTATIPARTSDDANGAYVFYNVVATDTEGGSTTTDEQAYLVFEGAINSIALIQTVFDATAGAEASPLATGNAVTFDLDAVVQSIFQTGSGNNWVATIQDDEDLAPFTGIWIFFGSADPGLAVGDRINISEATVTENFNVTQLTNVTFTETGSGAPYGYVEVPTSAFNGSNGAFTAEQHEGMLVSFDDVTVVSTNADAPNGPFGEFLFSSDGTTGNGVRADDYSNGLSYTGNDPDELLDEGNVLDFVRGPLYYSFFNYKVTPVTTADIGAVISANEGGIQARTIRIDGTYPNPVTGMARVEYELDAAGPATLRLYDVTGREVATLASGDTAAGAHVATLNAAGLASGVYVLRLEAAGEVTTARIAVVR</sequence>
<evidence type="ECO:0000313" key="4">
    <source>
        <dbReference type="Proteomes" id="UP000216446"/>
    </source>
</evidence>
<accession>A0A259U2R8</accession>
<protein>
    <recommendedName>
        <fullName evidence="2">Secretion system C-terminal sorting domain-containing protein</fullName>
    </recommendedName>
</protein>
<evidence type="ECO:0000259" key="2">
    <source>
        <dbReference type="Pfam" id="PF18962"/>
    </source>
</evidence>
<keyword evidence="4" id="KW-1185">Reference proteome</keyword>